<evidence type="ECO:0000313" key="2">
    <source>
        <dbReference type="Proteomes" id="UP000189701"/>
    </source>
</evidence>
<reference evidence="3" key="2">
    <citation type="submission" date="2025-08" db="UniProtKB">
        <authorList>
            <consortium name="RefSeq"/>
        </authorList>
    </citation>
    <scope>IDENTIFICATION</scope>
    <source>
        <tissue evidence="3">Leaf</tissue>
    </source>
</reference>
<dbReference type="OrthoDB" id="10270532at2759"/>
<sequence>MTKFLASFFYVVLFVSIASGARFVPVIHEGGLCTVDIGFNICAPFDHEERCMEPCIRATSARVTVATCEVREDFSTFCQCIIVCHAKHTVNQENNLKIAASPAPY</sequence>
<accession>A0A1U7WUT5</accession>
<keyword evidence="2" id="KW-1185">Reference proteome</keyword>
<organism evidence="2 3">
    <name type="scientific">Nicotiana sylvestris</name>
    <name type="common">Wood tobacco</name>
    <name type="synonym">South American tobacco</name>
    <dbReference type="NCBI Taxonomy" id="4096"/>
    <lineage>
        <taxon>Eukaryota</taxon>
        <taxon>Viridiplantae</taxon>
        <taxon>Streptophyta</taxon>
        <taxon>Embryophyta</taxon>
        <taxon>Tracheophyta</taxon>
        <taxon>Spermatophyta</taxon>
        <taxon>Magnoliopsida</taxon>
        <taxon>eudicotyledons</taxon>
        <taxon>Gunneridae</taxon>
        <taxon>Pentapetalae</taxon>
        <taxon>asterids</taxon>
        <taxon>lamiids</taxon>
        <taxon>Solanales</taxon>
        <taxon>Solanaceae</taxon>
        <taxon>Nicotianoideae</taxon>
        <taxon>Nicotianeae</taxon>
        <taxon>Nicotiana</taxon>
    </lineage>
</organism>
<dbReference type="Proteomes" id="UP000189701">
    <property type="component" value="Unplaced"/>
</dbReference>
<evidence type="ECO:0000313" key="3">
    <source>
        <dbReference type="RefSeq" id="XP_009777990.1"/>
    </source>
</evidence>
<name>A0A1U7WUT5_NICSY</name>
<proteinExistence type="predicted"/>
<evidence type="ECO:0000256" key="1">
    <source>
        <dbReference type="SAM" id="SignalP"/>
    </source>
</evidence>
<protein>
    <submittedName>
        <fullName evidence="3">Uncharacterized protein LOC104227437</fullName>
    </submittedName>
</protein>
<reference evidence="2" key="1">
    <citation type="journal article" date="2013" name="Genome Biol.">
        <title>Reference genomes and transcriptomes of Nicotiana sylvestris and Nicotiana tomentosiformis.</title>
        <authorList>
            <person name="Sierro N."/>
            <person name="Battey J.N."/>
            <person name="Ouadi S."/>
            <person name="Bovet L."/>
            <person name="Goepfert S."/>
            <person name="Bakaher N."/>
            <person name="Peitsch M.C."/>
            <person name="Ivanov N.V."/>
        </authorList>
    </citation>
    <scope>NUCLEOTIDE SEQUENCE [LARGE SCALE GENOMIC DNA]</scope>
</reference>
<feature type="chain" id="PRO_5010521092" evidence="1">
    <location>
        <begin position="21"/>
        <end position="105"/>
    </location>
</feature>
<gene>
    <name evidence="3" type="primary">LOC104227437</name>
</gene>
<dbReference type="RefSeq" id="XP_009777990.1">
    <property type="nucleotide sequence ID" value="XM_009779688.1"/>
</dbReference>
<feature type="signal peptide" evidence="1">
    <location>
        <begin position="1"/>
        <end position="20"/>
    </location>
</feature>
<keyword evidence="1" id="KW-0732">Signal</keyword>
<dbReference type="AlphaFoldDB" id="A0A1U7WUT5"/>